<feature type="compositionally biased region" description="Low complexity" evidence="2">
    <location>
        <begin position="243"/>
        <end position="252"/>
    </location>
</feature>
<dbReference type="SUPFAM" id="SSF46894">
    <property type="entry name" value="C-terminal effector domain of the bipartite response regulators"/>
    <property type="match status" value="1"/>
</dbReference>
<reference evidence="4" key="1">
    <citation type="submission" date="2021-01" db="EMBL/GenBank/DDBJ databases">
        <title>Whole genome shotgun sequence of Verrucosispora sediminis NBRC 107745.</title>
        <authorList>
            <person name="Komaki H."/>
            <person name="Tamura T."/>
        </authorList>
    </citation>
    <scope>NUCLEOTIDE SEQUENCE</scope>
    <source>
        <strain evidence="4">NBRC 107745</strain>
    </source>
</reference>
<dbReference type="AlphaFoldDB" id="A0A9W5XMR3"/>
<sequence length="909" mass="99765">MRFAILGPVRVVADGGRVVGAGGPIPRAVLALLLARGSIGASLSEIISSVWGEGAATEDTAYHHVSAVRKVLRQAGADLVTRENRYYVAVERDEVDWHQFRRLVEQAGAAREAGRWQLAADRLRAALDLWRAEPLADINDRLEPLRRQMTDSRRHAVDLLAETQHRLGRYAEVVQLLSDEVGTDPLREGTAALLIDALTAVGRRDEAGEVFTRVRRRLDAHGRQPGGRLIAAHRRSLRDDAEPAPAATADRPLSGLPRADPHFTDREEALARVRAALDGSTDASFCVIHGMGGSGKTALAVRAAVQLQDSFPDGVIFLDLRGYSGRDTALTPAETLDRLLRRMRVDGAQIPVDPEELAAYFHDLIDDRRLLLVLDNAQDAAQVRPVLPRAGASAAIVTSRRRLISLEGSSVPLDVLDPPDAIRLFQVVVGGERDDADPGVLARIVEFCGRLPLAIRIAAARYRAHPGISPADLEALLAMESSRLGHLDDDERSVAACFRISLDDLPGQVRKTFLLLGTTCAGAFDAHAAAAVADLPVHEVTGQLRLLADRHLVSERLTGRYQFHDLIALFAREHSSTAVPAGERAVALHRLADHLLRTADLADRIITPHRYRVPLELLDRDAAVPSLPDYDSALRWLTVEDGNLQQVCLDAAAAGLDRLCWQLAYTLRGYYFLSKRWHPWTVTHEAALAAATRLGDRRAMAMTANNLGLAYLEQHDRQRAAAHYWRARELFGEVGDAHGEHTAAANLAWLYYDERDFVRFLDEMRPVYEFYRREKSERNAAITLRGIALAEAELGRAAEAVADLLVALEVFERLGLRLDAAMALNALGEIYQRTGHLGSAVERFEQAVVAAEQSGSGYEQARAHHRLGELAAADGDPRRAREQWSLAVDGYRQLGAAQVAEVEALLDGL</sequence>
<dbReference type="GO" id="GO:0003677">
    <property type="term" value="F:DNA binding"/>
    <property type="evidence" value="ECO:0007669"/>
    <property type="project" value="InterPro"/>
</dbReference>
<dbReference type="Pfam" id="PF00931">
    <property type="entry name" value="NB-ARC"/>
    <property type="match status" value="1"/>
</dbReference>
<dbReference type="PANTHER" id="PTHR47691">
    <property type="entry name" value="REGULATOR-RELATED"/>
    <property type="match status" value="1"/>
</dbReference>
<keyword evidence="1" id="KW-0802">TPR repeat</keyword>
<dbReference type="GO" id="GO:0043531">
    <property type="term" value="F:ADP binding"/>
    <property type="evidence" value="ECO:0007669"/>
    <property type="project" value="InterPro"/>
</dbReference>
<dbReference type="Gene3D" id="1.10.10.10">
    <property type="entry name" value="Winged helix-like DNA-binding domain superfamily/Winged helix DNA-binding domain"/>
    <property type="match status" value="1"/>
</dbReference>
<gene>
    <name evidence="4" type="ORF">Vse01_42210</name>
</gene>
<comment type="caution">
    <text evidence="4">The sequence shown here is derived from an EMBL/GenBank/DDBJ whole genome shotgun (WGS) entry which is preliminary data.</text>
</comment>
<dbReference type="Proteomes" id="UP000607311">
    <property type="component" value="Unassembled WGS sequence"/>
</dbReference>
<dbReference type="InterPro" id="IPR019734">
    <property type="entry name" value="TPR_rpt"/>
</dbReference>
<dbReference type="InterPro" id="IPR002182">
    <property type="entry name" value="NB-ARC"/>
</dbReference>
<dbReference type="InterPro" id="IPR027417">
    <property type="entry name" value="P-loop_NTPase"/>
</dbReference>
<dbReference type="InterPro" id="IPR016032">
    <property type="entry name" value="Sig_transdc_resp-reg_C-effctor"/>
</dbReference>
<accession>A0A9W5XMR3</accession>
<protein>
    <submittedName>
        <fullName evidence="4">SARP family transcriptional regulator</fullName>
    </submittedName>
</protein>
<evidence type="ECO:0000256" key="2">
    <source>
        <dbReference type="SAM" id="MobiDB-lite"/>
    </source>
</evidence>
<dbReference type="InterPro" id="IPR011990">
    <property type="entry name" value="TPR-like_helical_dom_sf"/>
</dbReference>
<dbReference type="SMART" id="SM01043">
    <property type="entry name" value="BTAD"/>
    <property type="match status" value="1"/>
</dbReference>
<dbReference type="SUPFAM" id="SSF52540">
    <property type="entry name" value="P-loop containing nucleoside triphosphate hydrolases"/>
    <property type="match status" value="1"/>
</dbReference>
<feature type="domain" description="Bacterial transcriptional activator" evidence="3">
    <location>
        <begin position="95"/>
        <end position="237"/>
    </location>
</feature>
<dbReference type="InterPro" id="IPR005158">
    <property type="entry name" value="BTAD"/>
</dbReference>
<feature type="repeat" description="TPR" evidence="1">
    <location>
        <begin position="821"/>
        <end position="854"/>
    </location>
</feature>
<evidence type="ECO:0000313" key="5">
    <source>
        <dbReference type="Proteomes" id="UP000607311"/>
    </source>
</evidence>
<dbReference type="PANTHER" id="PTHR47691:SF3">
    <property type="entry name" value="HTH-TYPE TRANSCRIPTIONAL REGULATOR RV0890C-RELATED"/>
    <property type="match status" value="1"/>
</dbReference>
<name>A0A9W5XMR3_9ACTN</name>
<dbReference type="Pfam" id="PF13424">
    <property type="entry name" value="TPR_12"/>
    <property type="match status" value="1"/>
</dbReference>
<dbReference type="Pfam" id="PF03704">
    <property type="entry name" value="BTAD"/>
    <property type="match status" value="1"/>
</dbReference>
<dbReference type="EMBL" id="BOPD01000026">
    <property type="protein sequence ID" value="GIJ35073.1"/>
    <property type="molecule type" value="Genomic_DNA"/>
</dbReference>
<evidence type="ECO:0000313" key="4">
    <source>
        <dbReference type="EMBL" id="GIJ35073.1"/>
    </source>
</evidence>
<dbReference type="Gene3D" id="1.25.40.10">
    <property type="entry name" value="Tetratricopeptide repeat domain"/>
    <property type="match status" value="3"/>
</dbReference>
<dbReference type="SMART" id="SM00028">
    <property type="entry name" value="TPR"/>
    <property type="match status" value="4"/>
</dbReference>
<feature type="region of interest" description="Disordered" evidence="2">
    <location>
        <begin position="234"/>
        <end position="260"/>
    </location>
</feature>
<keyword evidence="5" id="KW-1185">Reference proteome</keyword>
<dbReference type="CDD" id="cd15831">
    <property type="entry name" value="BTAD"/>
    <property type="match status" value="1"/>
</dbReference>
<dbReference type="SUPFAM" id="SSF48452">
    <property type="entry name" value="TPR-like"/>
    <property type="match status" value="3"/>
</dbReference>
<dbReference type="Gene3D" id="3.40.50.300">
    <property type="entry name" value="P-loop containing nucleotide triphosphate hydrolases"/>
    <property type="match status" value="1"/>
</dbReference>
<proteinExistence type="predicted"/>
<dbReference type="PRINTS" id="PR00364">
    <property type="entry name" value="DISEASERSIST"/>
</dbReference>
<evidence type="ECO:0000259" key="3">
    <source>
        <dbReference type="SMART" id="SM01043"/>
    </source>
</evidence>
<dbReference type="GO" id="GO:0006355">
    <property type="term" value="P:regulation of DNA-templated transcription"/>
    <property type="evidence" value="ECO:0007669"/>
    <property type="project" value="InterPro"/>
</dbReference>
<organism evidence="4 5">
    <name type="scientific">Micromonospora sediminimaris</name>
    <dbReference type="NCBI Taxonomy" id="547162"/>
    <lineage>
        <taxon>Bacteria</taxon>
        <taxon>Bacillati</taxon>
        <taxon>Actinomycetota</taxon>
        <taxon>Actinomycetes</taxon>
        <taxon>Micromonosporales</taxon>
        <taxon>Micromonosporaceae</taxon>
        <taxon>Micromonospora</taxon>
    </lineage>
</organism>
<dbReference type="InterPro" id="IPR036388">
    <property type="entry name" value="WH-like_DNA-bd_sf"/>
</dbReference>
<evidence type="ECO:0000256" key="1">
    <source>
        <dbReference type="PROSITE-ProRule" id="PRU00339"/>
    </source>
</evidence>
<dbReference type="PROSITE" id="PS50005">
    <property type="entry name" value="TPR"/>
    <property type="match status" value="1"/>
</dbReference>